<dbReference type="GO" id="GO:0005975">
    <property type="term" value="P:carbohydrate metabolic process"/>
    <property type="evidence" value="ECO:0007669"/>
    <property type="project" value="InterPro"/>
</dbReference>
<dbReference type="PANTHER" id="PTHR30105">
    <property type="entry name" value="UNCHARACTERIZED YIBQ-RELATED"/>
    <property type="match status" value="1"/>
</dbReference>
<dbReference type="PANTHER" id="PTHR30105:SF2">
    <property type="entry name" value="DIVERGENT POLYSACCHARIDE DEACETYLASE SUPERFAMILY"/>
    <property type="match status" value="1"/>
</dbReference>
<dbReference type="Pfam" id="PF04748">
    <property type="entry name" value="Polysacc_deac_2"/>
    <property type="match status" value="1"/>
</dbReference>
<dbReference type="AlphaFoldDB" id="A0A1Q9GUS4"/>
<dbReference type="CDD" id="cd10936">
    <property type="entry name" value="CE4_DAC2"/>
    <property type="match status" value="1"/>
</dbReference>
<gene>
    <name evidence="2" type="ORF">BIT28_26475</name>
</gene>
<dbReference type="STRING" id="1903952.BIT28_26475"/>
<evidence type="ECO:0000256" key="1">
    <source>
        <dbReference type="SAM" id="SignalP"/>
    </source>
</evidence>
<keyword evidence="3" id="KW-1185">Reference proteome</keyword>
<sequence>MRWIALWFSLLFSLALPGHSLAAKLAIVIDDLGYRAMPAALSTLPPEVSISILPDTPYDLATAKQAGLEQRDTLLHMPMEPQRTAPLELTTLTGKMSQAELQQTLRHALSRVPNAVAMNNHMGSALTQNTEAMGWVMDVLGEQGVNFLDSRTTAKSIALKQARAQGIPALRRHIFLDHYRTPQFVRQQLAQAVRRAKRNGYAVAIGHPYPVTLATLEEQLPGLAEQDVQLVRISALYP</sequence>
<feature type="chain" id="PRO_5013385395" description="Divergent polysaccharide deacetylase family protein" evidence="1">
    <location>
        <begin position="23"/>
        <end position="238"/>
    </location>
</feature>
<proteinExistence type="predicted"/>
<reference evidence="2 3" key="1">
    <citation type="submission" date="2016-09" db="EMBL/GenBank/DDBJ databases">
        <title>Photobacterium proteolyticum sp. nov. a protease producing bacterium isolated from ocean sediments of Laizhou Bay.</title>
        <authorList>
            <person name="Li Y."/>
        </authorList>
    </citation>
    <scope>NUCLEOTIDE SEQUENCE [LARGE SCALE GENOMIC DNA]</scope>
    <source>
        <strain evidence="2 3">13-12</strain>
    </source>
</reference>
<protein>
    <recommendedName>
        <fullName evidence="4">Divergent polysaccharide deacetylase family protein</fullName>
    </recommendedName>
</protein>
<dbReference type="SUPFAM" id="SSF88713">
    <property type="entry name" value="Glycoside hydrolase/deacetylase"/>
    <property type="match status" value="1"/>
</dbReference>
<evidence type="ECO:0000313" key="2">
    <source>
        <dbReference type="EMBL" id="OLQ78863.1"/>
    </source>
</evidence>
<feature type="signal peptide" evidence="1">
    <location>
        <begin position="1"/>
        <end position="22"/>
    </location>
</feature>
<dbReference type="InterPro" id="IPR006837">
    <property type="entry name" value="Divergent_DAC"/>
</dbReference>
<comment type="caution">
    <text evidence="2">The sequence shown here is derived from an EMBL/GenBank/DDBJ whole genome shotgun (WGS) entry which is preliminary data.</text>
</comment>
<name>A0A1Q9GUS4_9GAMM</name>
<dbReference type="Proteomes" id="UP000186905">
    <property type="component" value="Unassembled WGS sequence"/>
</dbReference>
<dbReference type="InterPro" id="IPR011330">
    <property type="entry name" value="Glyco_hydro/deAcase_b/a-brl"/>
</dbReference>
<accession>A0A1Q9GUS4</accession>
<dbReference type="RefSeq" id="WP_075763001.1">
    <property type="nucleotide sequence ID" value="NZ_MJIL01000053.1"/>
</dbReference>
<keyword evidence="1" id="KW-0732">Signal</keyword>
<dbReference type="Gene3D" id="3.20.20.370">
    <property type="entry name" value="Glycoside hydrolase/deacetylase"/>
    <property type="match status" value="1"/>
</dbReference>
<evidence type="ECO:0008006" key="4">
    <source>
        <dbReference type="Google" id="ProtNLM"/>
    </source>
</evidence>
<dbReference type="OrthoDB" id="9784811at2"/>
<evidence type="ECO:0000313" key="3">
    <source>
        <dbReference type="Proteomes" id="UP000186905"/>
    </source>
</evidence>
<dbReference type="EMBL" id="MJIL01000053">
    <property type="protein sequence ID" value="OLQ78863.1"/>
    <property type="molecule type" value="Genomic_DNA"/>
</dbReference>
<organism evidence="2 3">
    <name type="scientific">Photobacterium proteolyticum</name>
    <dbReference type="NCBI Taxonomy" id="1903952"/>
    <lineage>
        <taxon>Bacteria</taxon>
        <taxon>Pseudomonadati</taxon>
        <taxon>Pseudomonadota</taxon>
        <taxon>Gammaproteobacteria</taxon>
        <taxon>Vibrionales</taxon>
        <taxon>Vibrionaceae</taxon>
        <taxon>Photobacterium</taxon>
    </lineage>
</organism>